<dbReference type="Gene3D" id="3.40.50.20">
    <property type="match status" value="1"/>
</dbReference>
<dbReference type="Pfam" id="PF17769">
    <property type="entry name" value="PurK_C"/>
    <property type="match status" value="1"/>
</dbReference>
<dbReference type="KEGG" id="fls:GLV81_08710"/>
<dbReference type="Gene3D" id="3.30.470.20">
    <property type="entry name" value="ATP-grasp fold, B domain"/>
    <property type="match status" value="1"/>
</dbReference>
<dbReference type="GO" id="GO:0005524">
    <property type="term" value="F:ATP binding"/>
    <property type="evidence" value="ECO:0007669"/>
    <property type="project" value="UniProtKB-UniRule"/>
</dbReference>
<dbReference type="RefSeq" id="WP_157478522.1">
    <property type="nucleotide sequence ID" value="NZ_CP046566.1"/>
</dbReference>
<feature type="binding site" evidence="4">
    <location>
        <begin position="170"/>
        <end position="173"/>
    </location>
    <ligand>
        <name>ATP</name>
        <dbReference type="ChEBI" id="CHEBI:30616"/>
    </ligand>
</feature>
<name>A0A6I6G9F2_9BACT</name>
<comment type="caution">
    <text evidence="4">Lacks conserved residue(s) required for the propagation of feature annotation.</text>
</comment>
<comment type="catalytic activity">
    <reaction evidence="4 5">
        <text>5-amino-1-(5-phospho-beta-D-ribosyl)imidazole + hydrogencarbonate + ATP = 5-carboxyamino-1-(5-phospho-D-ribosyl)imidazole + ADP + phosphate + 2 H(+)</text>
        <dbReference type="Rhea" id="RHEA:19317"/>
        <dbReference type="ChEBI" id="CHEBI:15378"/>
        <dbReference type="ChEBI" id="CHEBI:17544"/>
        <dbReference type="ChEBI" id="CHEBI:30616"/>
        <dbReference type="ChEBI" id="CHEBI:43474"/>
        <dbReference type="ChEBI" id="CHEBI:58730"/>
        <dbReference type="ChEBI" id="CHEBI:137981"/>
        <dbReference type="ChEBI" id="CHEBI:456216"/>
        <dbReference type="EC" id="6.3.4.18"/>
    </reaction>
</comment>
<dbReference type="Gene3D" id="3.30.1490.20">
    <property type="entry name" value="ATP-grasp fold, A domain"/>
    <property type="match status" value="1"/>
</dbReference>
<comment type="function">
    <text evidence="4">Catalyzes the ATP-dependent conversion of 5-aminoimidazole ribonucleotide (AIR) and HCO(3)(-) to N5-carboxyaminoimidazole ribonucleotide (N5-CAIR).</text>
</comment>
<dbReference type="PANTHER" id="PTHR11609:SF5">
    <property type="entry name" value="PHOSPHORIBOSYLAMINOIMIDAZOLE CARBOXYLASE"/>
    <property type="match status" value="1"/>
</dbReference>
<evidence type="ECO:0000256" key="3">
    <source>
        <dbReference type="ARBA" id="ARBA00022840"/>
    </source>
</evidence>
<dbReference type="SUPFAM" id="SSF51246">
    <property type="entry name" value="Rudiment single hybrid motif"/>
    <property type="match status" value="1"/>
</dbReference>
<keyword evidence="4 5" id="KW-0436">Ligase</keyword>
<dbReference type="InterPro" id="IPR016185">
    <property type="entry name" value="PreATP-grasp_dom_sf"/>
</dbReference>
<dbReference type="GO" id="GO:0006189">
    <property type="term" value="P:'de novo' IMP biosynthetic process"/>
    <property type="evidence" value="ECO:0007669"/>
    <property type="project" value="UniProtKB-UniRule"/>
</dbReference>
<dbReference type="HAMAP" id="MF_01928">
    <property type="entry name" value="PurK"/>
    <property type="match status" value="1"/>
</dbReference>
<dbReference type="UniPathway" id="UPA00074">
    <property type="reaction ID" value="UER00942"/>
</dbReference>
<keyword evidence="1 4" id="KW-0547">Nucleotide-binding</keyword>
<keyword evidence="3 4" id="KW-0067">ATP-binding</keyword>
<evidence type="ECO:0000256" key="1">
    <source>
        <dbReference type="ARBA" id="ARBA00022741"/>
    </source>
</evidence>
<dbReference type="EMBL" id="CP046566">
    <property type="protein sequence ID" value="QGW28163.1"/>
    <property type="molecule type" value="Genomic_DNA"/>
</dbReference>
<dbReference type="SUPFAM" id="SSF56059">
    <property type="entry name" value="Glutathione synthetase ATP-binding domain-like"/>
    <property type="match status" value="1"/>
</dbReference>
<dbReference type="InterPro" id="IPR013815">
    <property type="entry name" value="ATP_grasp_subdomain_1"/>
</dbReference>
<feature type="binding site" evidence="4">
    <location>
        <begin position="257"/>
        <end position="258"/>
    </location>
    <ligand>
        <name>ATP</name>
        <dbReference type="ChEBI" id="CHEBI:30616"/>
    </ligand>
</feature>
<evidence type="ECO:0000313" key="7">
    <source>
        <dbReference type="EMBL" id="QGW28163.1"/>
    </source>
</evidence>
<evidence type="ECO:0000256" key="4">
    <source>
        <dbReference type="HAMAP-Rule" id="MF_01928"/>
    </source>
</evidence>
<comment type="subunit">
    <text evidence="4 5">Homodimer.</text>
</comment>
<dbReference type="GO" id="GO:0005829">
    <property type="term" value="C:cytosol"/>
    <property type="evidence" value="ECO:0007669"/>
    <property type="project" value="TreeGrafter"/>
</dbReference>
<comment type="pathway">
    <text evidence="4 5">Purine metabolism; IMP biosynthesis via de novo pathway; 5-amino-1-(5-phospho-D-ribosyl)imidazole-4-carboxylate from 5-amino-1-(5-phospho-D-ribosyl)imidazole (N5-CAIR route): step 1/2.</text>
</comment>
<feature type="binding site" evidence="4">
    <location>
        <position position="139"/>
    </location>
    <ligand>
        <name>ATP</name>
        <dbReference type="ChEBI" id="CHEBI:30616"/>
    </ligand>
</feature>
<comment type="similarity">
    <text evidence="4 5">Belongs to the PurK/PurT family.</text>
</comment>
<reference evidence="7 8" key="1">
    <citation type="submission" date="2019-11" db="EMBL/GenBank/DDBJ databases">
        <authorList>
            <person name="Im W.T."/>
        </authorList>
    </citation>
    <scope>NUCLEOTIDE SEQUENCE [LARGE SCALE GENOMIC DNA]</scope>
    <source>
        <strain evidence="7 8">SB-02</strain>
    </source>
</reference>
<feature type="binding site" evidence="4">
    <location>
        <position position="178"/>
    </location>
    <ligand>
        <name>ATP</name>
        <dbReference type="ChEBI" id="CHEBI:30616"/>
    </ligand>
</feature>
<dbReference type="EC" id="6.3.4.18" evidence="4 5"/>
<dbReference type="InterPro" id="IPR011054">
    <property type="entry name" value="Rudment_hybrid_motif"/>
</dbReference>
<dbReference type="SUPFAM" id="SSF52440">
    <property type="entry name" value="PreATP-grasp domain"/>
    <property type="match status" value="1"/>
</dbReference>
<dbReference type="PANTHER" id="PTHR11609">
    <property type="entry name" value="PURINE BIOSYNTHESIS PROTEIN 6/7, PUR6/7"/>
    <property type="match status" value="1"/>
</dbReference>
<dbReference type="InterPro" id="IPR040686">
    <property type="entry name" value="PurK_C"/>
</dbReference>
<dbReference type="GO" id="GO:0034028">
    <property type="term" value="F:5-(carboxyamino)imidazole ribonucleotide synthase activity"/>
    <property type="evidence" value="ECO:0007669"/>
    <property type="project" value="UniProtKB-UniRule"/>
</dbReference>
<comment type="function">
    <text evidence="5">Catalyzes the ATP-dependent conversion of 5-aminoimidazole ribonucleotide (AIR) and HCO(3)- to N5-carboxyaminoimidazole ribonucleotide (N5-CAIR).</text>
</comment>
<organism evidence="7 8">
    <name type="scientific">Phnomibacter ginsenosidimutans</name>
    <dbReference type="NCBI Taxonomy" id="2676868"/>
    <lineage>
        <taxon>Bacteria</taxon>
        <taxon>Pseudomonadati</taxon>
        <taxon>Bacteroidota</taxon>
        <taxon>Chitinophagia</taxon>
        <taxon>Chitinophagales</taxon>
        <taxon>Chitinophagaceae</taxon>
        <taxon>Phnomibacter</taxon>
    </lineage>
</organism>
<feature type="domain" description="ATP-grasp" evidence="6">
    <location>
        <begin position="105"/>
        <end position="287"/>
    </location>
</feature>
<dbReference type="InterPro" id="IPR054350">
    <property type="entry name" value="PurT/PurK_preATP-grasp"/>
</dbReference>
<evidence type="ECO:0000256" key="2">
    <source>
        <dbReference type="ARBA" id="ARBA00022755"/>
    </source>
</evidence>
<dbReference type="InterPro" id="IPR011761">
    <property type="entry name" value="ATP-grasp"/>
</dbReference>
<dbReference type="InterPro" id="IPR003135">
    <property type="entry name" value="ATP-grasp_carboxylate-amine"/>
</dbReference>
<protein>
    <recommendedName>
        <fullName evidence="4 5">N5-carboxyaminoimidazole ribonucleotide synthase</fullName>
        <shortName evidence="4 5">N5-CAIR synthase</shortName>
        <ecNumber evidence="4 5">6.3.4.18</ecNumber>
    </recommendedName>
    <alternativeName>
        <fullName evidence="4 5">5-(carboxyamino)imidazole ribonucleotide synthetase</fullName>
    </alternativeName>
</protein>
<dbReference type="Proteomes" id="UP000426027">
    <property type="component" value="Chromosome"/>
</dbReference>
<accession>A0A6I6G9F2</accession>
<evidence type="ECO:0000259" key="6">
    <source>
        <dbReference type="PROSITE" id="PS50975"/>
    </source>
</evidence>
<dbReference type="GO" id="GO:0046872">
    <property type="term" value="F:metal ion binding"/>
    <property type="evidence" value="ECO:0007669"/>
    <property type="project" value="InterPro"/>
</dbReference>
<keyword evidence="2 4" id="KW-0658">Purine biosynthesis</keyword>
<proteinExistence type="inferred from homology"/>
<dbReference type="NCBIfam" id="NF004679">
    <property type="entry name" value="PRK06019.1-5"/>
    <property type="match status" value="1"/>
</dbReference>
<dbReference type="NCBIfam" id="TIGR01161">
    <property type="entry name" value="purK"/>
    <property type="match status" value="1"/>
</dbReference>
<evidence type="ECO:0000313" key="8">
    <source>
        <dbReference type="Proteomes" id="UP000426027"/>
    </source>
</evidence>
<dbReference type="GO" id="GO:0004638">
    <property type="term" value="F:phosphoribosylaminoimidazole carboxylase activity"/>
    <property type="evidence" value="ECO:0007669"/>
    <property type="project" value="InterPro"/>
</dbReference>
<dbReference type="Pfam" id="PF02222">
    <property type="entry name" value="ATP-grasp"/>
    <property type="match status" value="1"/>
</dbReference>
<feature type="binding site" evidence="4">
    <location>
        <position position="101"/>
    </location>
    <ligand>
        <name>ATP</name>
        <dbReference type="ChEBI" id="CHEBI:30616"/>
    </ligand>
</feature>
<dbReference type="PROSITE" id="PS50975">
    <property type="entry name" value="ATP_GRASP"/>
    <property type="match status" value="1"/>
</dbReference>
<sequence length="374" mass="40983">MKKVGILGGGQLGRMLLQDAANYPVETYVLENDPNCPAAHLCQHFVLGNIKDYDTVLAFGRQVDVLTIEIEAVNVDALEQLEKEGITVIPKPAVLRTIKNKITQKAFYKDNQIPSPDFVVTHTLKDLQQHAHRLPAVHKVGEGGYDGKGVVVMKDEAAMAQGFDAPSVLENMVDIAQEIALIVAVGTDGKHVLFPPAEMLFDPALNLLDYQLTPANITKEVLWKAEAIAIRLVKAFDSPGLFAVELLVDKKGEVWVNETAPRVHNSGHHTIEAHLTSQYEMLWRILLQYPLGATDMVAPSAIINLIGEPGYSGPAHYEGLEQVLGIQGAFVHIYGKADTKPGRKMGHVTVLGTDRTDLVRKAKMVKDTLKVQSK</sequence>
<dbReference type="AlphaFoldDB" id="A0A6I6G9F2"/>
<gene>
    <name evidence="4 5" type="primary">purK</name>
    <name evidence="7" type="ORF">GLV81_08710</name>
</gene>
<keyword evidence="8" id="KW-1185">Reference proteome</keyword>
<evidence type="ECO:0000256" key="5">
    <source>
        <dbReference type="RuleBase" id="RU361200"/>
    </source>
</evidence>
<dbReference type="Pfam" id="PF22660">
    <property type="entry name" value="RS_preATP-grasp-like"/>
    <property type="match status" value="1"/>
</dbReference>
<dbReference type="InterPro" id="IPR005875">
    <property type="entry name" value="PurK"/>
</dbReference>